<accession>A0ABU8WL46</accession>
<keyword evidence="1" id="KW-0472">Membrane</keyword>
<name>A0ABU8WL46_9BURK</name>
<keyword evidence="1" id="KW-0812">Transmembrane</keyword>
<feature type="transmembrane region" description="Helical" evidence="1">
    <location>
        <begin position="108"/>
        <end position="131"/>
    </location>
</feature>
<keyword evidence="1" id="KW-1133">Transmembrane helix</keyword>
<feature type="transmembrane region" description="Helical" evidence="1">
    <location>
        <begin position="76"/>
        <end position="96"/>
    </location>
</feature>
<evidence type="ECO:0008006" key="4">
    <source>
        <dbReference type="Google" id="ProtNLM"/>
    </source>
</evidence>
<evidence type="ECO:0000313" key="2">
    <source>
        <dbReference type="EMBL" id="MEJ8847580.1"/>
    </source>
</evidence>
<protein>
    <recommendedName>
        <fullName evidence="4">DUF202 domain-containing protein</fullName>
    </recommendedName>
</protein>
<dbReference type="EMBL" id="JBBKZT010000005">
    <property type="protein sequence ID" value="MEJ8847580.1"/>
    <property type="molecule type" value="Genomic_DNA"/>
</dbReference>
<dbReference type="Proteomes" id="UP001385892">
    <property type="component" value="Unassembled WGS sequence"/>
</dbReference>
<dbReference type="RefSeq" id="WP_340342705.1">
    <property type="nucleotide sequence ID" value="NZ_JBBKZT010000005.1"/>
</dbReference>
<comment type="caution">
    <text evidence="2">The sequence shown here is derived from an EMBL/GenBank/DDBJ whole genome shotgun (WGS) entry which is preliminary data.</text>
</comment>
<evidence type="ECO:0000313" key="3">
    <source>
        <dbReference type="Proteomes" id="UP001385892"/>
    </source>
</evidence>
<reference evidence="2 3" key="1">
    <citation type="submission" date="2024-03" db="EMBL/GenBank/DDBJ databases">
        <title>Novel species of the genus Variovorax.</title>
        <authorList>
            <person name="Liu Q."/>
            <person name="Xin Y.-H."/>
        </authorList>
    </citation>
    <scope>NUCLEOTIDE SEQUENCE [LARGE SCALE GENOMIC DNA]</scope>
    <source>
        <strain evidence="2 3">KACC 18900</strain>
    </source>
</reference>
<proteinExistence type="predicted"/>
<evidence type="ECO:0000256" key="1">
    <source>
        <dbReference type="SAM" id="Phobius"/>
    </source>
</evidence>
<sequence length="135" mass="14896">MKTEPEPDRQRASGALARLGRRWKMMAIMLFEKDGLSTFFQHARNVLTGAGVVGAGVYAINHGGTTPIFGMWSIHFAGYAIATLGAVLLALNLFDGLRRLTRMHQPKFLKLAAVLVYVALSIRLTQVILYLRAPL</sequence>
<keyword evidence="3" id="KW-1185">Reference proteome</keyword>
<gene>
    <name evidence="2" type="ORF">WKW82_13055</name>
</gene>
<organism evidence="2 3">
    <name type="scientific">Variovorax rhizosphaerae</name>
    <dbReference type="NCBI Taxonomy" id="1836200"/>
    <lineage>
        <taxon>Bacteria</taxon>
        <taxon>Pseudomonadati</taxon>
        <taxon>Pseudomonadota</taxon>
        <taxon>Betaproteobacteria</taxon>
        <taxon>Burkholderiales</taxon>
        <taxon>Comamonadaceae</taxon>
        <taxon>Variovorax</taxon>
    </lineage>
</organism>